<dbReference type="InterPro" id="IPR005822">
    <property type="entry name" value="Ribosomal_uL13"/>
</dbReference>
<evidence type="ECO:0000256" key="2">
    <source>
        <dbReference type="ARBA" id="ARBA00011838"/>
    </source>
</evidence>
<dbReference type="Gene3D" id="3.90.1180.10">
    <property type="entry name" value="Ribosomal protein L13"/>
    <property type="match status" value="1"/>
</dbReference>
<dbReference type="Pfam" id="PF00572">
    <property type="entry name" value="Ribosomal_L13"/>
    <property type="match status" value="1"/>
</dbReference>
<dbReference type="CDD" id="cd00392">
    <property type="entry name" value="Ribosomal_L13"/>
    <property type="match status" value="1"/>
</dbReference>
<dbReference type="OrthoDB" id="9801330at2"/>
<name>A0A4R2E5Z3_9BACT</name>
<organism evidence="9 10">
    <name type="scientific">Acetobacteroides hydrogenigenes</name>
    <dbReference type="NCBI Taxonomy" id="979970"/>
    <lineage>
        <taxon>Bacteria</taxon>
        <taxon>Pseudomonadati</taxon>
        <taxon>Bacteroidota</taxon>
        <taxon>Bacteroidia</taxon>
        <taxon>Bacteroidales</taxon>
        <taxon>Rikenellaceae</taxon>
        <taxon>Acetobacteroides</taxon>
    </lineage>
</organism>
<evidence type="ECO:0000256" key="4">
    <source>
        <dbReference type="ARBA" id="ARBA00023274"/>
    </source>
</evidence>
<evidence type="ECO:0000256" key="5">
    <source>
        <dbReference type="ARBA" id="ARBA00035201"/>
    </source>
</evidence>
<comment type="caution">
    <text evidence="9">The sequence shown here is derived from an EMBL/GenBank/DDBJ whole genome shotgun (WGS) entry which is preliminary data.</text>
</comment>
<dbReference type="Proteomes" id="UP000294830">
    <property type="component" value="Unassembled WGS sequence"/>
</dbReference>
<gene>
    <name evidence="6 8" type="primary">rplM</name>
    <name evidence="9" type="ORF">CLV25_12039</name>
</gene>
<dbReference type="GO" id="GO:0003735">
    <property type="term" value="F:structural constituent of ribosome"/>
    <property type="evidence" value="ECO:0007669"/>
    <property type="project" value="InterPro"/>
</dbReference>
<dbReference type="FunFam" id="3.90.1180.10:FF:000001">
    <property type="entry name" value="50S ribosomal protein L13"/>
    <property type="match status" value="1"/>
</dbReference>
<comment type="subunit">
    <text evidence="2 6">Part of the 50S ribosomal subunit.</text>
</comment>
<dbReference type="EMBL" id="SLWB01000020">
    <property type="protein sequence ID" value="TCN62126.1"/>
    <property type="molecule type" value="Genomic_DNA"/>
</dbReference>
<dbReference type="NCBIfam" id="TIGR01066">
    <property type="entry name" value="rplM_bact"/>
    <property type="match status" value="1"/>
</dbReference>
<dbReference type="PROSITE" id="PS00783">
    <property type="entry name" value="RIBOSOMAL_L13"/>
    <property type="match status" value="1"/>
</dbReference>
<reference evidence="9 10" key="1">
    <citation type="submission" date="2019-03" db="EMBL/GenBank/DDBJ databases">
        <title>Genomic Encyclopedia of Archaeal and Bacterial Type Strains, Phase II (KMG-II): from individual species to whole genera.</title>
        <authorList>
            <person name="Goeker M."/>
        </authorList>
    </citation>
    <scope>NUCLEOTIDE SEQUENCE [LARGE SCALE GENOMIC DNA]</scope>
    <source>
        <strain evidence="9 10">RL-C</strain>
    </source>
</reference>
<accession>A0A4R2E5Z3</accession>
<dbReference type="SUPFAM" id="SSF52161">
    <property type="entry name" value="Ribosomal protein L13"/>
    <property type="match status" value="1"/>
</dbReference>
<dbReference type="HAMAP" id="MF_01366">
    <property type="entry name" value="Ribosomal_uL13"/>
    <property type="match status" value="1"/>
</dbReference>
<dbReference type="PANTHER" id="PTHR11545:SF2">
    <property type="entry name" value="LARGE RIBOSOMAL SUBUNIT PROTEIN UL13M"/>
    <property type="match status" value="1"/>
</dbReference>
<evidence type="ECO:0000256" key="1">
    <source>
        <dbReference type="ARBA" id="ARBA00006227"/>
    </source>
</evidence>
<dbReference type="PIRSF" id="PIRSF002181">
    <property type="entry name" value="Ribosomal_L13"/>
    <property type="match status" value="1"/>
</dbReference>
<evidence type="ECO:0000256" key="8">
    <source>
        <dbReference type="RuleBase" id="RU003878"/>
    </source>
</evidence>
<comment type="similarity">
    <text evidence="1 6 7">Belongs to the universal ribosomal protein uL13 family.</text>
</comment>
<evidence type="ECO:0000256" key="6">
    <source>
        <dbReference type="HAMAP-Rule" id="MF_01366"/>
    </source>
</evidence>
<dbReference type="GO" id="GO:0017148">
    <property type="term" value="P:negative regulation of translation"/>
    <property type="evidence" value="ECO:0007669"/>
    <property type="project" value="TreeGrafter"/>
</dbReference>
<dbReference type="AlphaFoldDB" id="A0A4R2E5Z3"/>
<dbReference type="InterPro" id="IPR005823">
    <property type="entry name" value="Ribosomal_uL13_bac-type"/>
</dbReference>
<protein>
    <recommendedName>
        <fullName evidence="5 6">Large ribosomal subunit protein uL13</fullName>
    </recommendedName>
</protein>
<keyword evidence="3 6" id="KW-0689">Ribosomal protein</keyword>
<comment type="function">
    <text evidence="6 8">This protein is one of the early assembly proteins of the 50S ribosomal subunit, although it is not seen to bind rRNA by itself. It is important during the early stages of 50S assembly.</text>
</comment>
<dbReference type="PANTHER" id="PTHR11545">
    <property type="entry name" value="RIBOSOMAL PROTEIN L13"/>
    <property type="match status" value="1"/>
</dbReference>
<evidence type="ECO:0000256" key="3">
    <source>
        <dbReference type="ARBA" id="ARBA00022980"/>
    </source>
</evidence>
<sequence>MDALSYKTVSVNKVSAPKEWVVIDATDQVVGRLASQVAKILRGKHKPSFTPNSDCGDNVIIINAEKVRFTGSKLTDKVYVRHTGYPGGQRFATPADMLKRKPLFVVEKAVKGMLPKNRLGAALFRNMHVYAGAEHPHEAQQPKVINVKDLK</sequence>
<evidence type="ECO:0000256" key="7">
    <source>
        <dbReference type="RuleBase" id="RU003877"/>
    </source>
</evidence>
<keyword evidence="4 6" id="KW-0687">Ribonucleoprotein</keyword>
<keyword evidence="10" id="KW-1185">Reference proteome</keyword>
<dbReference type="GO" id="GO:0003729">
    <property type="term" value="F:mRNA binding"/>
    <property type="evidence" value="ECO:0007669"/>
    <property type="project" value="UniProtKB-ARBA"/>
</dbReference>
<dbReference type="InterPro" id="IPR036899">
    <property type="entry name" value="Ribosomal_uL13_sf"/>
</dbReference>
<evidence type="ECO:0000313" key="9">
    <source>
        <dbReference type="EMBL" id="TCN62126.1"/>
    </source>
</evidence>
<evidence type="ECO:0000313" key="10">
    <source>
        <dbReference type="Proteomes" id="UP000294830"/>
    </source>
</evidence>
<dbReference type="InterPro" id="IPR023563">
    <property type="entry name" value="Ribosomal_uL13_CS"/>
</dbReference>
<dbReference type="RefSeq" id="WP_131840500.1">
    <property type="nucleotide sequence ID" value="NZ_SLWB01000020.1"/>
</dbReference>
<proteinExistence type="inferred from homology"/>
<dbReference type="GO" id="GO:0022625">
    <property type="term" value="C:cytosolic large ribosomal subunit"/>
    <property type="evidence" value="ECO:0007669"/>
    <property type="project" value="TreeGrafter"/>
</dbReference>
<dbReference type="GO" id="GO:0006412">
    <property type="term" value="P:translation"/>
    <property type="evidence" value="ECO:0007669"/>
    <property type="project" value="UniProtKB-UniRule"/>
</dbReference>